<keyword evidence="5" id="KW-0479">Metal-binding</keyword>
<evidence type="ECO:0000313" key="6">
    <source>
        <dbReference type="Proteomes" id="UP000184501"/>
    </source>
</evidence>
<protein>
    <submittedName>
        <fullName evidence="5">Putative zinc-finger</fullName>
    </submittedName>
</protein>
<keyword evidence="1" id="KW-0805">Transcription regulation</keyword>
<dbReference type="Pfam" id="PF13490">
    <property type="entry name" value="zf-HC2"/>
    <property type="match status" value="1"/>
</dbReference>
<name>A0A1M5J2R2_STRHI</name>
<feature type="compositionally biased region" description="Low complexity" evidence="3">
    <location>
        <begin position="240"/>
        <end position="252"/>
    </location>
</feature>
<evidence type="ECO:0000256" key="3">
    <source>
        <dbReference type="SAM" id="MobiDB-lite"/>
    </source>
</evidence>
<sequence>MTHLRGWALPVQHLAPDAVVAFVDGELSPTAHDRAAAHLARCPRCAAEAATQRQARAAVRTAAAPHVPTGLLAALRDIPQNTELPPAPDNLAVSEDGQLVAVLRPLPGPKGPVLGDGPVLGSTTPLGVGSAVLGQQRRGRRGWQGAGLVVSGLVLGALALVNPTVSPVAGDSDEEPSTVAPANARAVFGADGSRTASPSRPAPPSSSSPVSTTPHAPTPRAAAPSDPRLRGDPAVLGQDGRPAPGAPLRAPLINPHFADR</sequence>
<organism evidence="5 6">
    <name type="scientific">Streptoalloteichus hindustanus</name>
    <dbReference type="NCBI Taxonomy" id="2017"/>
    <lineage>
        <taxon>Bacteria</taxon>
        <taxon>Bacillati</taxon>
        <taxon>Actinomycetota</taxon>
        <taxon>Actinomycetes</taxon>
        <taxon>Pseudonocardiales</taxon>
        <taxon>Pseudonocardiaceae</taxon>
        <taxon>Streptoalloteichus</taxon>
    </lineage>
</organism>
<dbReference type="InterPro" id="IPR041916">
    <property type="entry name" value="Anti_sigma_zinc_sf"/>
</dbReference>
<feature type="domain" description="Putative zinc-finger" evidence="4">
    <location>
        <begin position="19"/>
        <end position="46"/>
    </location>
</feature>
<keyword evidence="5" id="KW-0862">Zinc</keyword>
<keyword evidence="6" id="KW-1185">Reference proteome</keyword>
<dbReference type="GO" id="GO:0008270">
    <property type="term" value="F:zinc ion binding"/>
    <property type="evidence" value="ECO:0007669"/>
    <property type="project" value="UniProtKB-KW"/>
</dbReference>
<dbReference type="EMBL" id="FQVN01000008">
    <property type="protein sequence ID" value="SHG34897.1"/>
    <property type="molecule type" value="Genomic_DNA"/>
</dbReference>
<reference evidence="5 6" key="1">
    <citation type="submission" date="2016-11" db="EMBL/GenBank/DDBJ databases">
        <authorList>
            <person name="Jaros S."/>
            <person name="Januszkiewicz K."/>
            <person name="Wedrychowicz H."/>
        </authorList>
    </citation>
    <scope>NUCLEOTIDE SEQUENCE [LARGE SCALE GENOMIC DNA]</scope>
    <source>
        <strain evidence="5 6">DSM 44523</strain>
    </source>
</reference>
<dbReference type="Gene3D" id="1.10.10.1320">
    <property type="entry name" value="Anti-sigma factor, zinc-finger domain"/>
    <property type="match status" value="1"/>
</dbReference>
<proteinExistence type="predicted"/>
<dbReference type="OrthoDB" id="4775043at2"/>
<feature type="compositionally biased region" description="Low complexity" evidence="3">
    <location>
        <begin position="207"/>
        <end position="224"/>
    </location>
</feature>
<feature type="region of interest" description="Disordered" evidence="3">
    <location>
        <begin position="190"/>
        <end position="260"/>
    </location>
</feature>
<dbReference type="RefSeq" id="WP_073487085.1">
    <property type="nucleotide sequence ID" value="NZ_FQVN01000008.1"/>
</dbReference>
<dbReference type="Proteomes" id="UP000184501">
    <property type="component" value="Unassembled WGS sequence"/>
</dbReference>
<evidence type="ECO:0000259" key="4">
    <source>
        <dbReference type="Pfam" id="PF13490"/>
    </source>
</evidence>
<dbReference type="AlphaFoldDB" id="A0A1M5J2R2"/>
<accession>A0A1M5J2R2</accession>
<dbReference type="InterPro" id="IPR027383">
    <property type="entry name" value="Znf_put"/>
</dbReference>
<gene>
    <name evidence="5" type="ORF">SAMN05444320_108111</name>
</gene>
<evidence type="ECO:0000256" key="1">
    <source>
        <dbReference type="ARBA" id="ARBA00023015"/>
    </source>
</evidence>
<evidence type="ECO:0000256" key="2">
    <source>
        <dbReference type="ARBA" id="ARBA00023163"/>
    </source>
</evidence>
<evidence type="ECO:0000313" key="5">
    <source>
        <dbReference type="EMBL" id="SHG34897.1"/>
    </source>
</evidence>
<keyword evidence="5" id="KW-0863">Zinc-finger</keyword>
<keyword evidence="2" id="KW-0804">Transcription</keyword>
<dbReference type="STRING" id="2017.SAMN05444320_108111"/>